<dbReference type="PROSITE" id="PS51390">
    <property type="entry name" value="WAP"/>
    <property type="match status" value="1"/>
</dbReference>
<dbReference type="KEGG" id="gsh:117345511"/>
<dbReference type="RefSeq" id="XP_033770158.1">
    <property type="nucleotide sequence ID" value="XM_033914267.1"/>
</dbReference>
<accession>A0A6P8P4V6</accession>
<name>A0A6P8P4V6_GEOSA</name>
<dbReference type="InParanoid" id="A0A6P8P4V6"/>
<keyword evidence="1" id="KW-0732">Signal</keyword>
<dbReference type="OrthoDB" id="4473401at2759"/>
<dbReference type="InterPro" id="IPR036645">
    <property type="entry name" value="Elafin-like_sf"/>
</dbReference>
<evidence type="ECO:0000259" key="2">
    <source>
        <dbReference type="PROSITE" id="PS51390"/>
    </source>
</evidence>
<organism evidence="3 4">
    <name type="scientific">Geotrypetes seraphini</name>
    <name type="common">Gaboon caecilian</name>
    <name type="synonym">Caecilia seraphini</name>
    <dbReference type="NCBI Taxonomy" id="260995"/>
    <lineage>
        <taxon>Eukaryota</taxon>
        <taxon>Metazoa</taxon>
        <taxon>Chordata</taxon>
        <taxon>Craniata</taxon>
        <taxon>Vertebrata</taxon>
        <taxon>Euteleostomi</taxon>
        <taxon>Amphibia</taxon>
        <taxon>Gymnophiona</taxon>
        <taxon>Geotrypetes</taxon>
    </lineage>
</organism>
<evidence type="ECO:0000313" key="3">
    <source>
        <dbReference type="Proteomes" id="UP000515159"/>
    </source>
</evidence>
<reference evidence="4" key="1">
    <citation type="submission" date="2025-08" db="UniProtKB">
        <authorList>
            <consortium name="RefSeq"/>
        </authorList>
    </citation>
    <scope>IDENTIFICATION</scope>
</reference>
<dbReference type="AlphaFoldDB" id="A0A6P8P4V6"/>
<feature type="domain" description="WAP" evidence="2">
    <location>
        <begin position="24"/>
        <end position="71"/>
    </location>
</feature>
<dbReference type="GO" id="GO:0005576">
    <property type="term" value="C:extracellular region"/>
    <property type="evidence" value="ECO:0007669"/>
    <property type="project" value="InterPro"/>
</dbReference>
<dbReference type="InterPro" id="IPR008197">
    <property type="entry name" value="WAP_dom"/>
</dbReference>
<keyword evidence="3" id="KW-1185">Reference proteome</keyword>
<evidence type="ECO:0000313" key="4">
    <source>
        <dbReference type="RefSeq" id="XP_033770158.1"/>
    </source>
</evidence>
<gene>
    <name evidence="4" type="primary">LOC117345511</name>
</gene>
<dbReference type="SMART" id="SM00217">
    <property type="entry name" value="WAP"/>
    <property type="match status" value="2"/>
</dbReference>
<dbReference type="PRINTS" id="PR00003">
    <property type="entry name" value="4DISULPHCORE"/>
</dbReference>
<sequence>MKAITVLSALLVFCAVLYSVSGDGTDHPGSCPPDNARCAGPITSNCTDDSVCAANEKCCLNQCTNKCVSANLVKPGSCPLAKCASQYSKNTCSNDYDCVGNEKCCPSCGNNCYPPGPE</sequence>
<dbReference type="Gene3D" id="4.10.75.10">
    <property type="entry name" value="Elafin-like"/>
    <property type="match status" value="2"/>
</dbReference>
<feature type="signal peptide" evidence="1">
    <location>
        <begin position="1"/>
        <end position="22"/>
    </location>
</feature>
<dbReference type="GeneID" id="117345511"/>
<evidence type="ECO:0000256" key="1">
    <source>
        <dbReference type="SAM" id="SignalP"/>
    </source>
</evidence>
<protein>
    <submittedName>
        <fullName evidence="4">WAP four-disulfide core domain protein 5-like isoform X1</fullName>
    </submittedName>
</protein>
<dbReference type="Proteomes" id="UP000515159">
    <property type="component" value="Chromosome 11"/>
</dbReference>
<dbReference type="GO" id="GO:0030414">
    <property type="term" value="F:peptidase inhibitor activity"/>
    <property type="evidence" value="ECO:0007669"/>
    <property type="project" value="InterPro"/>
</dbReference>
<dbReference type="FunCoup" id="A0A6P8P4V6">
    <property type="interactions" value="89"/>
</dbReference>
<feature type="chain" id="PRO_5027545467" evidence="1">
    <location>
        <begin position="23"/>
        <end position="118"/>
    </location>
</feature>
<dbReference type="SUPFAM" id="SSF57256">
    <property type="entry name" value="Elafin-like"/>
    <property type="match status" value="2"/>
</dbReference>
<proteinExistence type="predicted"/>
<dbReference type="Pfam" id="PF00095">
    <property type="entry name" value="WAP"/>
    <property type="match status" value="2"/>
</dbReference>